<dbReference type="PANTHER" id="PTHR32347:SF27">
    <property type="entry name" value="RND EFFLUX PUMP MEMBRANE FUSION PROTEIN BARREL-SANDWICH DOMAIN-CONTAINING PROTEIN"/>
    <property type="match status" value="1"/>
</dbReference>
<dbReference type="InterPro" id="IPR014315">
    <property type="entry name" value="ABC_heterocyst_DevB"/>
</dbReference>
<feature type="transmembrane region" description="Helical" evidence="4">
    <location>
        <begin position="12"/>
        <end position="34"/>
    </location>
</feature>
<dbReference type="Proteomes" id="UP000629098">
    <property type="component" value="Unassembled WGS sequence"/>
</dbReference>
<dbReference type="NCBIfam" id="TIGR02971">
    <property type="entry name" value="heterocyst_DevB"/>
    <property type="match status" value="1"/>
</dbReference>
<keyword evidence="4" id="KW-0472">Membrane</keyword>
<evidence type="ECO:0000256" key="2">
    <source>
        <dbReference type="ARBA" id="ARBA00023054"/>
    </source>
</evidence>
<feature type="coiled-coil region" evidence="3">
    <location>
        <begin position="96"/>
        <end position="130"/>
    </location>
</feature>
<dbReference type="Pfam" id="PF25876">
    <property type="entry name" value="HH_MFP_RND"/>
    <property type="match status" value="1"/>
</dbReference>
<dbReference type="GO" id="GO:0030313">
    <property type="term" value="C:cell envelope"/>
    <property type="evidence" value="ECO:0007669"/>
    <property type="project" value="UniProtKB-SubCell"/>
</dbReference>
<evidence type="ECO:0000259" key="5">
    <source>
        <dbReference type="Pfam" id="PF25876"/>
    </source>
</evidence>
<proteinExistence type="predicted"/>
<dbReference type="Gene3D" id="2.40.30.170">
    <property type="match status" value="1"/>
</dbReference>
<keyword evidence="4" id="KW-1133">Transmembrane helix</keyword>
<name>A0A8J6XHF4_9CYAN</name>
<feature type="domain" description="Multidrug resistance protein MdtA-like alpha-helical hairpin" evidence="5">
    <location>
        <begin position="156"/>
        <end position="210"/>
    </location>
</feature>
<dbReference type="SUPFAM" id="SSF111369">
    <property type="entry name" value="HlyD-like secretion proteins"/>
    <property type="match status" value="2"/>
</dbReference>
<keyword evidence="2 3" id="KW-0175">Coiled coil</keyword>
<dbReference type="AlphaFoldDB" id="A0A8J6XHF4"/>
<dbReference type="InterPro" id="IPR050465">
    <property type="entry name" value="UPF0194_transport"/>
</dbReference>
<organism evidence="6 7">
    <name type="scientific">Iningainema tapete BLCC-T55</name>
    <dbReference type="NCBI Taxonomy" id="2748662"/>
    <lineage>
        <taxon>Bacteria</taxon>
        <taxon>Bacillati</taxon>
        <taxon>Cyanobacteriota</taxon>
        <taxon>Cyanophyceae</taxon>
        <taxon>Nostocales</taxon>
        <taxon>Scytonemataceae</taxon>
        <taxon>Iningainema tapete</taxon>
    </lineage>
</organism>
<dbReference type="InterPro" id="IPR058624">
    <property type="entry name" value="MdtA-like_HH"/>
</dbReference>
<dbReference type="RefSeq" id="WP_190827471.1">
    <property type="nucleotide sequence ID" value="NZ_CAWPPI010000042.1"/>
</dbReference>
<reference evidence="6" key="1">
    <citation type="submission" date="2020-09" db="EMBL/GenBank/DDBJ databases">
        <title>Iningainema tapete sp. nov. (Scytonemataceae, Cyanobacteria) from greenhouses in central Florida (USA) produces two types of nodularin with biosynthetic potential for microcystin-LR and anabaenopeptins.</title>
        <authorList>
            <person name="Berthold D.E."/>
            <person name="Lefler F.W."/>
            <person name="Huang I.-S."/>
            <person name="Abdulla H."/>
            <person name="Zimba P.V."/>
            <person name="Laughinghouse H.D. IV."/>
        </authorList>
    </citation>
    <scope>NUCLEOTIDE SEQUENCE</scope>
    <source>
        <strain evidence="6">BLCCT55</strain>
    </source>
</reference>
<comment type="subcellular location">
    <subcellularLocation>
        <location evidence="1">Cell envelope</location>
    </subcellularLocation>
</comment>
<dbReference type="Gene3D" id="1.10.287.470">
    <property type="entry name" value="Helix hairpin bin"/>
    <property type="match status" value="1"/>
</dbReference>
<dbReference type="PRINTS" id="PR01490">
    <property type="entry name" value="RTXTOXIND"/>
</dbReference>
<dbReference type="PANTHER" id="PTHR32347">
    <property type="entry name" value="EFFLUX SYSTEM COMPONENT YKNX-RELATED"/>
    <property type="match status" value="1"/>
</dbReference>
<dbReference type="EMBL" id="JACXAE010000042">
    <property type="protein sequence ID" value="MBD2772647.1"/>
    <property type="molecule type" value="Genomic_DNA"/>
</dbReference>
<evidence type="ECO:0000313" key="7">
    <source>
        <dbReference type="Proteomes" id="UP000629098"/>
    </source>
</evidence>
<evidence type="ECO:0000256" key="1">
    <source>
        <dbReference type="ARBA" id="ARBA00004196"/>
    </source>
</evidence>
<comment type="caution">
    <text evidence="6">The sequence shown here is derived from an EMBL/GenBank/DDBJ whole genome shotgun (WGS) entry which is preliminary data.</text>
</comment>
<gene>
    <name evidence="6" type="ORF">ICL16_11315</name>
</gene>
<keyword evidence="4" id="KW-0812">Transmembrane</keyword>
<evidence type="ECO:0000256" key="4">
    <source>
        <dbReference type="SAM" id="Phobius"/>
    </source>
</evidence>
<feature type="coiled-coil region" evidence="3">
    <location>
        <begin position="217"/>
        <end position="262"/>
    </location>
</feature>
<keyword evidence="7" id="KW-1185">Reference proteome</keyword>
<protein>
    <submittedName>
        <fullName evidence="6">ABC exporter membrane fusion protein</fullName>
    </submittedName>
</protein>
<sequence length="390" mass="42650">MSLQPLISKSANRWVLALIITATAVTGTMSYYAISNTQKETSAPVQTTPPVRKITALGRLEPETEVIKVSVPAAMNNDRIAQLLVQRGTRIKAGQVIAILDSRERLQTALKEAQEQVRVLQSKLAQVKAGAKSGEIAAQKAQIVKLQAELQGEIATQRATITRRKSEVNNAQAEYNRYQSLYREGAISASQFDQKRLALETTQAQLNEAQFNQNRTVDSLQAQISEAKQTLNKIAEVRPVDIQAAQTEIDRAIASVQRAKADLKQATILAPTAGTILEIYAKPGEVVGSNGIADLGQTDQMQVVAEIYQSDISKIRQGQKATITGESFPGELSGTVQQIGLQINKQEIESNQPGQNLDQRVIKVRIRLNPQDSKRVANLTNLQVQTTIIP</sequence>
<evidence type="ECO:0000256" key="3">
    <source>
        <dbReference type="SAM" id="Coils"/>
    </source>
</evidence>
<accession>A0A8J6XHF4</accession>
<evidence type="ECO:0000313" key="6">
    <source>
        <dbReference type="EMBL" id="MBD2772647.1"/>
    </source>
</evidence>